<dbReference type="AlphaFoldDB" id="A0AA38CRQ0"/>
<evidence type="ECO:0000259" key="1">
    <source>
        <dbReference type="Pfam" id="PF08402"/>
    </source>
</evidence>
<dbReference type="Pfam" id="PF08402">
    <property type="entry name" value="TOBE_2"/>
    <property type="match status" value="1"/>
</dbReference>
<name>A0AA38CRQ0_9MICO</name>
<dbReference type="GO" id="GO:0005524">
    <property type="term" value="F:ATP binding"/>
    <property type="evidence" value="ECO:0007669"/>
    <property type="project" value="InterPro"/>
</dbReference>
<dbReference type="InterPro" id="IPR013611">
    <property type="entry name" value="Transp-assoc_OB_typ2"/>
</dbReference>
<sequence length="108" mass="11211">MAEFLGYENFLVAADGAVRTVRPEHLRVLPGLGEHDGEPGSCDGLTLEGVVVDVAFRGVDRVVTVDADDATGTTVRLTADVRDSALTASPGDRILLRADAAHVVALAG</sequence>
<keyword evidence="3" id="KW-1185">Reference proteome</keyword>
<evidence type="ECO:0000313" key="3">
    <source>
        <dbReference type="Proteomes" id="UP001157161"/>
    </source>
</evidence>
<dbReference type="SUPFAM" id="SSF50331">
    <property type="entry name" value="MOP-like"/>
    <property type="match status" value="1"/>
</dbReference>
<reference evidence="2" key="2">
    <citation type="submission" date="2023-02" db="EMBL/GenBank/DDBJ databases">
        <authorList>
            <person name="Sun Q."/>
            <person name="Mori K."/>
        </authorList>
    </citation>
    <scope>NUCLEOTIDE SEQUENCE</scope>
    <source>
        <strain evidence="2">NBRC 112290</strain>
    </source>
</reference>
<evidence type="ECO:0000313" key="2">
    <source>
        <dbReference type="EMBL" id="GMA32051.1"/>
    </source>
</evidence>
<accession>A0AA38CRQ0</accession>
<feature type="domain" description="Transport-associated OB type 2" evidence="1">
    <location>
        <begin position="21"/>
        <end position="106"/>
    </location>
</feature>
<gene>
    <name evidence="2" type="ORF">GCM10025875_20430</name>
</gene>
<dbReference type="GO" id="GO:0043190">
    <property type="term" value="C:ATP-binding cassette (ABC) transporter complex"/>
    <property type="evidence" value="ECO:0007669"/>
    <property type="project" value="InterPro"/>
</dbReference>
<organism evidence="2 3">
    <name type="scientific">Litorihabitans aurantiacus</name>
    <dbReference type="NCBI Taxonomy" id="1930061"/>
    <lineage>
        <taxon>Bacteria</taxon>
        <taxon>Bacillati</taxon>
        <taxon>Actinomycetota</taxon>
        <taxon>Actinomycetes</taxon>
        <taxon>Micrococcales</taxon>
        <taxon>Beutenbergiaceae</taxon>
        <taxon>Litorihabitans</taxon>
    </lineage>
</organism>
<comment type="caution">
    <text evidence="2">The sequence shown here is derived from an EMBL/GenBank/DDBJ whole genome shotgun (WGS) entry which is preliminary data.</text>
</comment>
<dbReference type="InterPro" id="IPR008995">
    <property type="entry name" value="Mo/tungstate-bd_C_term_dom"/>
</dbReference>
<dbReference type="Proteomes" id="UP001157161">
    <property type="component" value="Unassembled WGS sequence"/>
</dbReference>
<dbReference type="EMBL" id="BSUM01000001">
    <property type="protein sequence ID" value="GMA32051.1"/>
    <property type="molecule type" value="Genomic_DNA"/>
</dbReference>
<dbReference type="GO" id="GO:0022857">
    <property type="term" value="F:transmembrane transporter activity"/>
    <property type="evidence" value="ECO:0007669"/>
    <property type="project" value="InterPro"/>
</dbReference>
<reference evidence="2" key="1">
    <citation type="journal article" date="2014" name="Int. J. Syst. Evol. Microbiol.">
        <title>Complete genome sequence of Corynebacterium casei LMG S-19264T (=DSM 44701T), isolated from a smear-ripened cheese.</title>
        <authorList>
            <consortium name="US DOE Joint Genome Institute (JGI-PGF)"/>
            <person name="Walter F."/>
            <person name="Albersmeier A."/>
            <person name="Kalinowski J."/>
            <person name="Ruckert C."/>
        </authorList>
    </citation>
    <scope>NUCLEOTIDE SEQUENCE</scope>
    <source>
        <strain evidence="2">NBRC 112290</strain>
    </source>
</reference>
<proteinExistence type="predicted"/>
<protein>
    <recommendedName>
        <fullName evidence="1">Transport-associated OB type 2 domain-containing protein</fullName>
    </recommendedName>
</protein>